<evidence type="ECO:0000313" key="2">
    <source>
        <dbReference type="EMBL" id="PIC45931.1"/>
    </source>
</evidence>
<gene>
    <name evidence="2" type="primary">Cni-F33A8.7</name>
    <name evidence="2" type="synonym">Cnig_chr_II.g5789</name>
    <name evidence="2" type="ORF">B9Z55_005789</name>
</gene>
<keyword evidence="1" id="KW-0732">Signal</keyword>
<dbReference type="EMBL" id="PDUG01000002">
    <property type="protein sequence ID" value="PIC45931.1"/>
    <property type="molecule type" value="Genomic_DNA"/>
</dbReference>
<dbReference type="Proteomes" id="UP000230233">
    <property type="component" value="Chromosome II"/>
</dbReference>
<name>A0A2G5V2S9_9PELO</name>
<accession>A0A2G5V2S9</accession>
<feature type="chain" id="PRO_5013653778" evidence="1">
    <location>
        <begin position="26"/>
        <end position="162"/>
    </location>
</feature>
<comment type="caution">
    <text evidence="2">The sequence shown here is derived from an EMBL/GenBank/DDBJ whole genome shotgun (WGS) entry which is preliminary data.</text>
</comment>
<dbReference type="OrthoDB" id="5800895at2759"/>
<protein>
    <submittedName>
        <fullName evidence="2">Uncharacterized protein</fullName>
    </submittedName>
</protein>
<dbReference type="AlphaFoldDB" id="A0A2G5V2S9"/>
<organism evidence="2 3">
    <name type="scientific">Caenorhabditis nigoni</name>
    <dbReference type="NCBI Taxonomy" id="1611254"/>
    <lineage>
        <taxon>Eukaryota</taxon>
        <taxon>Metazoa</taxon>
        <taxon>Ecdysozoa</taxon>
        <taxon>Nematoda</taxon>
        <taxon>Chromadorea</taxon>
        <taxon>Rhabditida</taxon>
        <taxon>Rhabditina</taxon>
        <taxon>Rhabditomorpha</taxon>
        <taxon>Rhabditoidea</taxon>
        <taxon>Rhabditidae</taxon>
        <taxon>Peloderinae</taxon>
        <taxon>Caenorhabditis</taxon>
    </lineage>
</organism>
<reference evidence="3" key="1">
    <citation type="submission" date="2017-10" db="EMBL/GenBank/DDBJ databases">
        <title>Rapid genome shrinkage in a self-fertile nematode reveals novel sperm competition proteins.</title>
        <authorList>
            <person name="Yin D."/>
            <person name="Schwarz E.M."/>
            <person name="Thomas C.G."/>
            <person name="Felde R.L."/>
            <person name="Korf I.F."/>
            <person name="Cutter A.D."/>
            <person name="Schartner C.M."/>
            <person name="Ralston E.J."/>
            <person name="Meyer B.J."/>
            <person name="Haag E.S."/>
        </authorList>
    </citation>
    <scope>NUCLEOTIDE SEQUENCE [LARGE SCALE GENOMIC DNA]</scope>
    <source>
        <strain evidence="3">JU1422</strain>
    </source>
</reference>
<sequence>MMNVNYVLVLLVLVAVVALSDQADSDAQYRKDLKQINYYNWLLHRHRTEKQKIEKTNNDLKKARLAKLQEILDTPAPHNVTLIALESDFAKLRHFVHPVGNKPVTENAAELMSVISPQNRQARGQHDAAGKQEGLVEFQLSEREYQKFSKFLSNRTIKKKLA</sequence>
<proteinExistence type="predicted"/>
<keyword evidence="3" id="KW-1185">Reference proteome</keyword>
<evidence type="ECO:0000313" key="3">
    <source>
        <dbReference type="Proteomes" id="UP000230233"/>
    </source>
</evidence>
<evidence type="ECO:0000256" key="1">
    <source>
        <dbReference type="SAM" id="SignalP"/>
    </source>
</evidence>
<feature type="signal peptide" evidence="1">
    <location>
        <begin position="1"/>
        <end position="25"/>
    </location>
</feature>